<evidence type="ECO:0008006" key="3">
    <source>
        <dbReference type="Google" id="ProtNLM"/>
    </source>
</evidence>
<accession>A0A4Q2K8E1</accession>
<dbReference type="SUPFAM" id="SSF53448">
    <property type="entry name" value="Nucleotide-diphospho-sugar transferases"/>
    <property type="match status" value="1"/>
</dbReference>
<dbReference type="InterPro" id="IPR029044">
    <property type="entry name" value="Nucleotide-diphossugar_trans"/>
</dbReference>
<organism evidence="1 2">
    <name type="scientific">Candidatus Borkfalkia ceftriaxoniphila</name>
    <dbReference type="NCBI Taxonomy" id="2508949"/>
    <lineage>
        <taxon>Bacteria</taxon>
        <taxon>Bacillati</taxon>
        <taxon>Bacillota</taxon>
        <taxon>Clostridia</taxon>
        <taxon>Christensenellales</taxon>
        <taxon>Christensenellaceae</taxon>
        <taxon>Candidatus Borkfalkia</taxon>
    </lineage>
</organism>
<protein>
    <recommendedName>
        <fullName evidence="3">Glycosyltransferase</fullName>
    </recommendedName>
</protein>
<dbReference type="RefSeq" id="WP_129226648.1">
    <property type="nucleotide sequence ID" value="NZ_SDOZ01000003.1"/>
</dbReference>
<dbReference type="EMBL" id="SDOZ01000003">
    <property type="protein sequence ID" value="RXZ58291.1"/>
    <property type="molecule type" value="Genomic_DNA"/>
</dbReference>
<gene>
    <name evidence="1" type="ORF">ESZ91_09560</name>
</gene>
<evidence type="ECO:0000313" key="1">
    <source>
        <dbReference type="EMBL" id="RXZ58291.1"/>
    </source>
</evidence>
<keyword evidence="2" id="KW-1185">Reference proteome</keyword>
<reference evidence="1 2" key="1">
    <citation type="journal article" date="2019" name="Gut">
        <title>Antibiotics-induced monodominance of a novel gut bacterial order.</title>
        <authorList>
            <person name="Hildebrand F."/>
            <person name="Moitinho-Silva L."/>
            <person name="Blasche S."/>
            <person name="Jahn M.T."/>
            <person name="Gossmann T.I."/>
            <person name="Heuerta-Cepas J."/>
            <person name="Hercog R."/>
            <person name="Luetge M."/>
            <person name="Bahram M."/>
            <person name="Pryszlak A."/>
            <person name="Alves R.J."/>
            <person name="Waszak S.M."/>
            <person name="Zhu A."/>
            <person name="Ye L."/>
            <person name="Costea P.I."/>
            <person name="Aalvink S."/>
            <person name="Belzer C."/>
            <person name="Forslund S.K."/>
            <person name="Sunagawa S."/>
            <person name="Hentschel U."/>
            <person name="Merten C."/>
            <person name="Patil K.R."/>
            <person name="Benes V."/>
            <person name="Bork P."/>
        </authorList>
    </citation>
    <scope>NUCLEOTIDE SEQUENCE [LARGE SCALE GENOMIC DNA]</scope>
    <source>
        <strain evidence="1 2">HDS1380</strain>
    </source>
</reference>
<dbReference type="Proteomes" id="UP000291269">
    <property type="component" value="Unassembled WGS sequence"/>
</dbReference>
<evidence type="ECO:0000313" key="2">
    <source>
        <dbReference type="Proteomes" id="UP000291269"/>
    </source>
</evidence>
<proteinExistence type="predicted"/>
<sequence>MQSEPLLSVILNIENSQENLNRSLGALFACKNERPVEVRAAVRAGKFAAPQILSVYQRSSALFSFTLCGEESPEQSVAKEIEKASGKYVLVADGGDVFSADGLSELIDYLGTLSSDAVFFDTLENGRRTPAARAKNFTAEGRIETFLSQNARAVFPVSGAAIRKEFFLQSLPRSRALGFEETFAIAPLMFAETAYYARTTVLQIGEARAERDSVELLRKSIQKALGLADFFGEMRPLLSDEKYAFLFRYTRKKILNAYDAYVRAGGGQDEISAFDEKLRDKNMPLYLSAGERSLLSYVEKLRKSGFALTKLQAFAVKLCLEVQDDFS</sequence>
<comment type="caution">
    <text evidence="1">The sequence shown here is derived from an EMBL/GenBank/DDBJ whole genome shotgun (WGS) entry which is preliminary data.</text>
</comment>
<dbReference type="AlphaFoldDB" id="A0A4Q2K8E1"/>
<name>A0A4Q2K8E1_9FIRM</name>